<dbReference type="AlphaFoldDB" id="A0A2S5GAB0"/>
<dbReference type="InterPro" id="IPR029063">
    <property type="entry name" value="SAM-dependent_MTases_sf"/>
</dbReference>
<dbReference type="EC" id="2.1.1.297" evidence="5"/>
<dbReference type="PROSITE" id="PS00092">
    <property type="entry name" value="N6_MTASE"/>
    <property type="match status" value="1"/>
</dbReference>
<dbReference type="Pfam" id="PF17827">
    <property type="entry name" value="PrmC_N"/>
    <property type="match status" value="1"/>
</dbReference>
<evidence type="ECO:0000256" key="1">
    <source>
        <dbReference type="ARBA" id="ARBA00022603"/>
    </source>
</evidence>
<keyword evidence="2 5" id="KW-0808">Transferase</keyword>
<sequence>MYKLYEALNWASSYLEEFNREPFAAELLLRHVLDMNRTELYMNLREELAEQDVKRFKELVTAHTTGIPVQHLIGSEQFYGRKFTVNQHVLIPRPETEELLYYALERCDALFNKDQPINCLDIGTGSGIIAITLKLERPSWQVTGVDISPDALSTARKNAEELKAEVHFLESDLLQAIKKGTKIDVMISNPPYIPHKDRESMSEVVVDHEPHEALFADEEGLILYRKMCEQLPAYMNRPGLIGFEVGAGQGKLVEAFLKKSFPKDETEIVYDINGKDRMVFCRLLPHV</sequence>
<dbReference type="PANTHER" id="PTHR18895">
    <property type="entry name" value="HEMK METHYLTRANSFERASE"/>
    <property type="match status" value="1"/>
</dbReference>
<dbReference type="HAMAP" id="MF_02126">
    <property type="entry name" value="RF_methyltr_PrmC"/>
    <property type="match status" value="1"/>
</dbReference>
<comment type="caution">
    <text evidence="9">The sequence shown here is derived from an EMBL/GenBank/DDBJ whole genome shotgun (WGS) entry which is preliminary data.</text>
</comment>
<dbReference type="InterPro" id="IPR050320">
    <property type="entry name" value="N5-glutamine_MTase"/>
</dbReference>
<dbReference type="SUPFAM" id="SSF53335">
    <property type="entry name" value="S-adenosyl-L-methionine-dependent methyltransferases"/>
    <property type="match status" value="1"/>
</dbReference>
<reference evidence="9 10" key="1">
    <citation type="submission" date="2018-02" db="EMBL/GenBank/DDBJ databases">
        <title>Jeotgalibacillus proteolyticum sp. nov. a protease producing bacterium isolated from ocean sediments of Laizhou Bay.</title>
        <authorList>
            <person name="Li Y."/>
        </authorList>
    </citation>
    <scope>NUCLEOTIDE SEQUENCE [LARGE SCALE GENOMIC DNA]</scope>
    <source>
        <strain evidence="9 10">22-7</strain>
    </source>
</reference>
<comment type="caution">
    <text evidence="5">Lacks conserved residue(s) required for the propagation of feature annotation.</text>
</comment>
<dbReference type="InterPro" id="IPR002052">
    <property type="entry name" value="DNA_methylase_N6_adenine_CS"/>
</dbReference>
<dbReference type="InterPro" id="IPR004556">
    <property type="entry name" value="HemK-like"/>
</dbReference>
<comment type="catalytic activity">
    <reaction evidence="4 5">
        <text>L-glutaminyl-[peptide chain release factor] + S-adenosyl-L-methionine = N(5)-methyl-L-glutaminyl-[peptide chain release factor] + S-adenosyl-L-homocysteine + H(+)</text>
        <dbReference type="Rhea" id="RHEA:42896"/>
        <dbReference type="Rhea" id="RHEA-COMP:10271"/>
        <dbReference type="Rhea" id="RHEA-COMP:10272"/>
        <dbReference type="ChEBI" id="CHEBI:15378"/>
        <dbReference type="ChEBI" id="CHEBI:30011"/>
        <dbReference type="ChEBI" id="CHEBI:57856"/>
        <dbReference type="ChEBI" id="CHEBI:59789"/>
        <dbReference type="ChEBI" id="CHEBI:61891"/>
        <dbReference type="EC" id="2.1.1.297"/>
    </reaction>
</comment>
<dbReference type="OrthoDB" id="9800643at2"/>
<keyword evidence="6" id="KW-0175">Coiled coil</keyword>
<feature type="binding site" evidence="5">
    <location>
        <position position="146"/>
    </location>
    <ligand>
        <name>S-adenosyl-L-methionine</name>
        <dbReference type="ChEBI" id="CHEBI:59789"/>
    </ligand>
</feature>
<dbReference type="InterPro" id="IPR019874">
    <property type="entry name" value="RF_methyltr_PrmC"/>
</dbReference>
<evidence type="ECO:0000313" key="10">
    <source>
        <dbReference type="Proteomes" id="UP000239047"/>
    </source>
</evidence>
<dbReference type="InterPro" id="IPR040758">
    <property type="entry name" value="PrmC_N"/>
</dbReference>
<evidence type="ECO:0000256" key="3">
    <source>
        <dbReference type="ARBA" id="ARBA00022691"/>
    </source>
</evidence>
<dbReference type="Proteomes" id="UP000239047">
    <property type="component" value="Unassembled WGS sequence"/>
</dbReference>
<evidence type="ECO:0000256" key="2">
    <source>
        <dbReference type="ARBA" id="ARBA00022679"/>
    </source>
</evidence>
<dbReference type="GO" id="GO:0102559">
    <property type="term" value="F:peptide chain release factor N(5)-glutamine methyltransferase activity"/>
    <property type="evidence" value="ECO:0007669"/>
    <property type="project" value="UniProtKB-EC"/>
</dbReference>
<proteinExistence type="inferred from homology"/>
<dbReference type="GO" id="GO:0003676">
    <property type="term" value="F:nucleic acid binding"/>
    <property type="evidence" value="ECO:0007669"/>
    <property type="project" value="InterPro"/>
</dbReference>
<feature type="binding site" evidence="5">
    <location>
        <position position="189"/>
    </location>
    <ligand>
        <name>S-adenosyl-L-methionine</name>
        <dbReference type="ChEBI" id="CHEBI:59789"/>
    </ligand>
</feature>
<dbReference type="GO" id="GO:0032259">
    <property type="term" value="P:methylation"/>
    <property type="evidence" value="ECO:0007669"/>
    <property type="project" value="UniProtKB-KW"/>
</dbReference>
<evidence type="ECO:0000259" key="7">
    <source>
        <dbReference type="Pfam" id="PF05175"/>
    </source>
</evidence>
<feature type="domain" description="Methyltransferase small" evidence="7">
    <location>
        <begin position="116"/>
        <end position="197"/>
    </location>
</feature>
<evidence type="ECO:0000256" key="6">
    <source>
        <dbReference type="SAM" id="Coils"/>
    </source>
</evidence>
<protein>
    <recommendedName>
        <fullName evidence="5">Release factor glutamine methyltransferase</fullName>
        <shortName evidence="5">RF MTase</shortName>
        <ecNumber evidence="5">2.1.1.297</ecNumber>
    </recommendedName>
    <alternativeName>
        <fullName evidence="5">N5-glutamine methyltransferase PrmC</fullName>
    </alternativeName>
    <alternativeName>
        <fullName evidence="5">Protein-(glutamine-N5) MTase PrmC</fullName>
    </alternativeName>
    <alternativeName>
        <fullName evidence="5">Protein-glutamine N-methyltransferase PrmC</fullName>
    </alternativeName>
</protein>
<keyword evidence="3 5" id="KW-0949">S-adenosyl-L-methionine</keyword>
<dbReference type="PANTHER" id="PTHR18895:SF74">
    <property type="entry name" value="MTRF1L RELEASE FACTOR GLUTAMINE METHYLTRANSFERASE"/>
    <property type="match status" value="1"/>
</dbReference>
<accession>A0A2S5GAB0</accession>
<dbReference type="CDD" id="cd02440">
    <property type="entry name" value="AdoMet_MTases"/>
    <property type="match status" value="1"/>
</dbReference>
<comment type="similarity">
    <text evidence="5">Belongs to the protein N5-glutamine methyltransferase family. PrmC subfamily.</text>
</comment>
<name>A0A2S5GAB0_9BACL</name>
<dbReference type="Pfam" id="PF05175">
    <property type="entry name" value="MTS"/>
    <property type="match status" value="1"/>
</dbReference>
<keyword evidence="10" id="KW-1185">Reference proteome</keyword>
<feature type="binding site" evidence="5">
    <location>
        <begin position="123"/>
        <end position="127"/>
    </location>
    <ligand>
        <name>S-adenosyl-L-methionine</name>
        <dbReference type="ChEBI" id="CHEBI:59789"/>
    </ligand>
</feature>
<feature type="binding site" evidence="5">
    <location>
        <begin position="189"/>
        <end position="192"/>
    </location>
    <ligand>
        <name>substrate</name>
    </ligand>
</feature>
<dbReference type="InterPro" id="IPR007848">
    <property type="entry name" value="Small_mtfrase_dom"/>
</dbReference>
<dbReference type="NCBIfam" id="TIGR03534">
    <property type="entry name" value="RF_mod_PrmC"/>
    <property type="match status" value="1"/>
</dbReference>
<evidence type="ECO:0000313" key="9">
    <source>
        <dbReference type="EMBL" id="PPA69942.1"/>
    </source>
</evidence>
<evidence type="ECO:0000256" key="4">
    <source>
        <dbReference type="ARBA" id="ARBA00048391"/>
    </source>
</evidence>
<dbReference type="Gene3D" id="1.10.8.10">
    <property type="entry name" value="DNA helicase RuvA subunit, C-terminal domain"/>
    <property type="match status" value="1"/>
</dbReference>
<dbReference type="EMBL" id="PREZ01000005">
    <property type="protein sequence ID" value="PPA69942.1"/>
    <property type="molecule type" value="Genomic_DNA"/>
</dbReference>
<dbReference type="Gene3D" id="3.40.50.150">
    <property type="entry name" value="Vaccinia Virus protein VP39"/>
    <property type="match status" value="1"/>
</dbReference>
<feature type="domain" description="Release factor glutamine methyltransferase N-terminal" evidence="8">
    <location>
        <begin position="6"/>
        <end position="74"/>
    </location>
</feature>
<keyword evidence="1 5" id="KW-0489">Methyltransferase</keyword>
<feature type="coiled-coil region" evidence="6">
    <location>
        <begin position="152"/>
        <end position="179"/>
    </location>
</feature>
<organism evidence="9 10">
    <name type="scientific">Jeotgalibacillus proteolyticus</name>
    <dbReference type="NCBI Taxonomy" id="2082395"/>
    <lineage>
        <taxon>Bacteria</taxon>
        <taxon>Bacillati</taxon>
        <taxon>Bacillota</taxon>
        <taxon>Bacilli</taxon>
        <taxon>Bacillales</taxon>
        <taxon>Caryophanaceae</taxon>
        <taxon>Jeotgalibacillus</taxon>
    </lineage>
</organism>
<gene>
    <name evidence="5 9" type="primary">prmC</name>
    <name evidence="9" type="ORF">C4B60_13870</name>
</gene>
<evidence type="ECO:0000256" key="5">
    <source>
        <dbReference type="HAMAP-Rule" id="MF_02126"/>
    </source>
</evidence>
<comment type="function">
    <text evidence="5">Methylates the class 1 translation termination release factors RF1/PrfA and RF2/PrfB on the glutamine residue of the universally conserved GGQ motif.</text>
</comment>
<evidence type="ECO:0000259" key="8">
    <source>
        <dbReference type="Pfam" id="PF17827"/>
    </source>
</evidence>
<dbReference type="NCBIfam" id="TIGR00536">
    <property type="entry name" value="hemK_fam"/>
    <property type="match status" value="1"/>
</dbReference>